<name>A0ABY6V3F0_BIOOC</name>
<dbReference type="Proteomes" id="UP000766486">
    <property type="component" value="Unassembled WGS sequence"/>
</dbReference>
<dbReference type="EMBL" id="CABFNS010001077">
    <property type="protein sequence ID" value="VUC37920.1"/>
    <property type="molecule type" value="Genomic_DNA"/>
</dbReference>
<comment type="caution">
    <text evidence="2">The sequence shown here is derived from an EMBL/GenBank/DDBJ whole genome shotgun (WGS) entry which is preliminary data.</text>
</comment>
<sequence>MTSALSKEKTWFLVPNTHCPSENGPIALGIIVQDPLNAENALTREAVPIEPNQVDTMDFYDYTEILRKQKRRSGSIWLHFIDYVTFQISGSSDQSLERLATFDRLETRRFRPDEEYIRQSIELPEVRKYLSSTGRRKKPLYMITAVKIAYGATIQEVASRAREGGAAASVDGTAATGAPMSVGASFSQGTEDGMATAHTQKKPFVFLYQLRQIQIKKGEYENDKPYTSGALYGIGSNGENSHQTTGTETAGDSIVWARLDEDELTADDVGGESLEVGDDGSDEDGVCELIMPASSK</sequence>
<evidence type="ECO:0000313" key="2">
    <source>
        <dbReference type="EMBL" id="VUC37920.1"/>
    </source>
</evidence>
<keyword evidence="3" id="KW-1185">Reference proteome</keyword>
<evidence type="ECO:0000313" key="3">
    <source>
        <dbReference type="Proteomes" id="UP000766486"/>
    </source>
</evidence>
<proteinExistence type="predicted"/>
<evidence type="ECO:0000256" key="1">
    <source>
        <dbReference type="SAM" id="MobiDB-lite"/>
    </source>
</evidence>
<feature type="region of interest" description="Disordered" evidence="1">
    <location>
        <begin position="266"/>
        <end position="285"/>
    </location>
</feature>
<gene>
    <name evidence="2" type="ORF">CLO192961_LOCUS487548</name>
</gene>
<organism evidence="2 3">
    <name type="scientific">Bionectria ochroleuca</name>
    <name type="common">Gliocladium roseum</name>
    <dbReference type="NCBI Taxonomy" id="29856"/>
    <lineage>
        <taxon>Eukaryota</taxon>
        <taxon>Fungi</taxon>
        <taxon>Dikarya</taxon>
        <taxon>Ascomycota</taxon>
        <taxon>Pezizomycotina</taxon>
        <taxon>Sordariomycetes</taxon>
        <taxon>Hypocreomycetidae</taxon>
        <taxon>Hypocreales</taxon>
        <taxon>Bionectriaceae</taxon>
        <taxon>Clonostachys</taxon>
    </lineage>
</organism>
<reference evidence="2 3" key="1">
    <citation type="submission" date="2019-06" db="EMBL/GenBank/DDBJ databases">
        <authorList>
            <person name="Broberg M."/>
        </authorList>
    </citation>
    <scope>NUCLEOTIDE SEQUENCE [LARGE SCALE GENOMIC DNA]</scope>
</reference>
<protein>
    <submittedName>
        <fullName evidence="2">Uncharacterized protein</fullName>
    </submittedName>
</protein>
<accession>A0ABY6V3F0</accession>